<feature type="compositionally biased region" description="Polar residues" evidence="1">
    <location>
        <begin position="159"/>
        <end position="169"/>
    </location>
</feature>
<keyword evidence="2" id="KW-0472">Membrane</keyword>
<feature type="transmembrane region" description="Helical" evidence="2">
    <location>
        <begin position="61"/>
        <end position="81"/>
    </location>
</feature>
<feature type="region of interest" description="Disordered" evidence="1">
    <location>
        <begin position="110"/>
        <end position="143"/>
    </location>
</feature>
<dbReference type="InterPro" id="IPR010433">
    <property type="entry name" value="EIF-4B_pln"/>
</dbReference>
<keyword evidence="2" id="KW-1133">Transmembrane helix</keyword>
<evidence type="ECO:0000256" key="1">
    <source>
        <dbReference type="SAM" id="MobiDB-lite"/>
    </source>
</evidence>
<keyword evidence="2" id="KW-0812">Transmembrane</keyword>
<name>A0AAP0J8N3_9MAGN</name>
<dbReference type="AlphaFoldDB" id="A0AAP0J8N3"/>
<evidence type="ECO:0000313" key="4">
    <source>
        <dbReference type="Proteomes" id="UP001417504"/>
    </source>
</evidence>
<feature type="compositionally biased region" description="Basic and acidic residues" evidence="1">
    <location>
        <begin position="175"/>
        <end position="186"/>
    </location>
</feature>
<protein>
    <submittedName>
        <fullName evidence="3">Uncharacterized protein</fullName>
    </submittedName>
</protein>
<dbReference type="PANTHER" id="PTHR32091:SF17">
    <property type="entry name" value="EUKARYOTIC TRANSLATION INITIATION FACTOR 4B3"/>
    <property type="match status" value="1"/>
</dbReference>
<feature type="region of interest" description="Disordered" evidence="1">
    <location>
        <begin position="198"/>
        <end position="268"/>
    </location>
</feature>
<reference evidence="3 4" key="1">
    <citation type="submission" date="2024-01" db="EMBL/GenBank/DDBJ databases">
        <title>Genome assemblies of Stephania.</title>
        <authorList>
            <person name="Yang L."/>
        </authorList>
    </citation>
    <scope>NUCLEOTIDE SEQUENCE [LARGE SCALE GENOMIC DNA]</scope>
    <source>
        <strain evidence="3">QJT</strain>
        <tissue evidence="3">Leaf</tissue>
    </source>
</reference>
<accession>A0AAP0J8N3</accession>
<feature type="region of interest" description="Disordered" evidence="1">
    <location>
        <begin position="159"/>
        <end position="186"/>
    </location>
</feature>
<dbReference type="GO" id="GO:0003743">
    <property type="term" value="F:translation initiation factor activity"/>
    <property type="evidence" value="ECO:0007669"/>
    <property type="project" value="InterPro"/>
</dbReference>
<dbReference type="Proteomes" id="UP001417504">
    <property type="component" value="Unassembled WGS sequence"/>
</dbReference>
<evidence type="ECO:0000256" key="2">
    <source>
        <dbReference type="SAM" id="Phobius"/>
    </source>
</evidence>
<dbReference type="EMBL" id="JBBNAE010000004">
    <property type="protein sequence ID" value="KAK9129501.1"/>
    <property type="molecule type" value="Genomic_DNA"/>
</dbReference>
<proteinExistence type="predicted"/>
<dbReference type="PANTHER" id="PTHR32091">
    <property type="entry name" value="EUKARYOTIC TRANSLATION INITIATION FACTOR 4B"/>
    <property type="match status" value="1"/>
</dbReference>
<organism evidence="3 4">
    <name type="scientific">Stephania japonica</name>
    <dbReference type="NCBI Taxonomy" id="461633"/>
    <lineage>
        <taxon>Eukaryota</taxon>
        <taxon>Viridiplantae</taxon>
        <taxon>Streptophyta</taxon>
        <taxon>Embryophyta</taxon>
        <taxon>Tracheophyta</taxon>
        <taxon>Spermatophyta</taxon>
        <taxon>Magnoliopsida</taxon>
        <taxon>Ranunculales</taxon>
        <taxon>Menispermaceae</taxon>
        <taxon>Menispermoideae</taxon>
        <taxon>Cissampelideae</taxon>
        <taxon>Stephania</taxon>
    </lineage>
</organism>
<evidence type="ECO:0000313" key="3">
    <source>
        <dbReference type="EMBL" id="KAK9129501.1"/>
    </source>
</evidence>
<dbReference type="GO" id="GO:0003729">
    <property type="term" value="F:mRNA binding"/>
    <property type="evidence" value="ECO:0007669"/>
    <property type="project" value="TreeGrafter"/>
</dbReference>
<dbReference type="Pfam" id="PF06273">
    <property type="entry name" value="eIF-4B"/>
    <property type="match status" value="1"/>
</dbReference>
<sequence length="268" mass="28395">MGTIRQAVVAGEGPALGFRRSGGVGGLIGSLRRRLGLTRLTTGGRRRSRLRRRRGMRGGRGGKVGFLIHSILGLMRLIIGWRRRVLAAAAANRSRRGGLGVEGLRVGGGGFEGSDGGDSESWLKKRDEGSINAPNGGARPRLVLQPRTLPVDNVEQQLGLNSAGKSKGSNPFGEARPREEVLAEKGQDWKKIDEQLESVKIKEGGSGDGLASNWKKGFGAGNGRASANEDRSGGSWRKALLPVEGAPSADSAPSSEEKTNEDNDEVEK</sequence>
<gene>
    <name evidence="3" type="ORF">Sjap_009988</name>
</gene>
<keyword evidence="4" id="KW-1185">Reference proteome</keyword>
<comment type="caution">
    <text evidence="3">The sequence shown here is derived from an EMBL/GenBank/DDBJ whole genome shotgun (WGS) entry which is preliminary data.</text>
</comment>